<evidence type="ECO:0000313" key="2">
    <source>
        <dbReference type="Proteomes" id="UP000076798"/>
    </source>
</evidence>
<protein>
    <submittedName>
        <fullName evidence="1">Uncharacterized protein</fullName>
    </submittedName>
</protein>
<dbReference type="Proteomes" id="UP000076798">
    <property type="component" value="Unassembled WGS sequence"/>
</dbReference>
<evidence type="ECO:0000313" key="1">
    <source>
        <dbReference type="EMBL" id="KZT33698.1"/>
    </source>
</evidence>
<organism evidence="1 2">
    <name type="scientific">Sistotremastrum suecicum HHB10207 ss-3</name>
    <dbReference type="NCBI Taxonomy" id="1314776"/>
    <lineage>
        <taxon>Eukaryota</taxon>
        <taxon>Fungi</taxon>
        <taxon>Dikarya</taxon>
        <taxon>Basidiomycota</taxon>
        <taxon>Agaricomycotina</taxon>
        <taxon>Agaricomycetes</taxon>
        <taxon>Sistotremastrales</taxon>
        <taxon>Sistotremastraceae</taxon>
        <taxon>Sistotremastrum</taxon>
    </lineage>
</organism>
<reference evidence="1 2" key="1">
    <citation type="journal article" date="2016" name="Mol. Biol. Evol.">
        <title>Comparative Genomics of Early-Diverging Mushroom-Forming Fungi Provides Insights into the Origins of Lignocellulose Decay Capabilities.</title>
        <authorList>
            <person name="Nagy L.G."/>
            <person name="Riley R."/>
            <person name="Tritt A."/>
            <person name="Adam C."/>
            <person name="Daum C."/>
            <person name="Floudas D."/>
            <person name="Sun H."/>
            <person name="Yadav J.S."/>
            <person name="Pangilinan J."/>
            <person name="Larsson K.H."/>
            <person name="Matsuura K."/>
            <person name="Barry K."/>
            <person name="Labutti K."/>
            <person name="Kuo R."/>
            <person name="Ohm R.A."/>
            <person name="Bhattacharya S.S."/>
            <person name="Shirouzu T."/>
            <person name="Yoshinaga Y."/>
            <person name="Martin F.M."/>
            <person name="Grigoriev I.V."/>
            <person name="Hibbett D.S."/>
        </authorList>
    </citation>
    <scope>NUCLEOTIDE SEQUENCE [LARGE SCALE GENOMIC DNA]</scope>
    <source>
        <strain evidence="1 2">HHB10207 ss-3</strain>
    </source>
</reference>
<accession>A0A165YWZ8</accession>
<keyword evidence="2" id="KW-1185">Reference proteome</keyword>
<sequence length="74" mass="7937">MATVVVVHLSCLRPRDVVGCDDCLIFGVDRVPRVSEDVLGPLAVRATDDGLSRSSGTRPTVDVLAKGCFVIRRV</sequence>
<proteinExistence type="predicted"/>
<gene>
    <name evidence="1" type="ORF">SISSUDRAFT_1053897</name>
</gene>
<name>A0A165YWZ8_9AGAM</name>
<dbReference type="EMBL" id="KV428224">
    <property type="protein sequence ID" value="KZT33698.1"/>
    <property type="molecule type" value="Genomic_DNA"/>
</dbReference>
<dbReference type="AlphaFoldDB" id="A0A165YWZ8"/>